<dbReference type="Gene3D" id="1.10.357.10">
    <property type="entry name" value="Tetracycline Repressor, domain 2"/>
    <property type="match status" value="1"/>
</dbReference>
<sequence length="227" mass="25589">MHGGENGPRDRPIIRFDDRPTTPISIDGRSARAERTRQAVIDAHIALIRDGELKPTGAQIAERARVSLRSLWGHFGDLETLFSATGAELMRRQDDAHEPVDPSLPLTERIDRYCRQRAEALEYIAPFSRSAEVRAPFSEELQRNRHRYLERAEIEVRILFAREFTRADDTARVQIVQAIAIASTWPAWVSLRDVVGLSVPDSTEVMKRMISALVESVMSPAPQPLAV</sequence>
<dbReference type="EMBL" id="JAUTXY010000002">
    <property type="protein sequence ID" value="MEE2057014.1"/>
    <property type="molecule type" value="Genomic_DNA"/>
</dbReference>
<dbReference type="SUPFAM" id="SSF46689">
    <property type="entry name" value="Homeodomain-like"/>
    <property type="match status" value="1"/>
</dbReference>
<dbReference type="RefSeq" id="WP_330132274.1">
    <property type="nucleotide sequence ID" value="NZ_JAUTXY010000002.1"/>
</dbReference>
<evidence type="ECO:0000256" key="1">
    <source>
        <dbReference type="SAM" id="MobiDB-lite"/>
    </source>
</evidence>
<comment type="caution">
    <text evidence="2">The sequence shown here is derived from an EMBL/GenBank/DDBJ whole genome shotgun (WGS) entry which is preliminary data.</text>
</comment>
<organism evidence="2 3">
    <name type="scientific">Rhodococcus artemisiae</name>
    <dbReference type="NCBI Taxonomy" id="714159"/>
    <lineage>
        <taxon>Bacteria</taxon>
        <taxon>Bacillati</taxon>
        <taxon>Actinomycetota</taxon>
        <taxon>Actinomycetes</taxon>
        <taxon>Mycobacteriales</taxon>
        <taxon>Nocardiaceae</taxon>
        <taxon>Rhodococcus</taxon>
    </lineage>
</organism>
<accession>A0ABU7L6T2</accession>
<evidence type="ECO:0000313" key="2">
    <source>
        <dbReference type="EMBL" id="MEE2057014.1"/>
    </source>
</evidence>
<dbReference type="Proteomes" id="UP001336020">
    <property type="component" value="Unassembled WGS sequence"/>
</dbReference>
<dbReference type="InterPro" id="IPR009057">
    <property type="entry name" value="Homeodomain-like_sf"/>
</dbReference>
<name>A0ABU7L6T2_9NOCA</name>
<gene>
    <name evidence="2" type="ORF">Q7514_05660</name>
</gene>
<feature type="region of interest" description="Disordered" evidence="1">
    <location>
        <begin position="1"/>
        <end position="23"/>
    </location>
</feature>
<reference evidence="2 3" key="1">
    <citation type="submission" date="2023-07" db="EMBL/GenBank/DDBJ databases">
        <authorList>
            <person name="Girao M."/>
            <person name="Carvalho M.F."/>
        </authorList>
    </citation>
    <scope>NUCLEOTIDE SEQUENCE [LARGE SCALE GENOMIC DNA]</scope>
    <source>
        <strain evidence="2 3">YIM65754</strain>
    </source>
</reference>
<proteinExistence type="predicted"/>
<evidence type="ECO:0000313" key="3">
    <source>
        <dbReference type="Proteomes" id="UP001336020"/>
    </source>
</evidence>
<feature type="compositionally biased region" description="Basic and acidic residues" evidence="1">
    <location>
        <begin position="7"/>
        <end position="20"/>
    </location>
</feature>
<protein>
    <submittedName>
        <fullName evidence="2">TetR/AcrR family transcriptional regulator</fullName>
    </submittedName>
</protein>
<keyword evidence="3" id="KW-1185">Reference proteome</keyword>